<evidence type="ECO:0000313" key="2">
    <source>
        <dbReference type="EMBL" id="QJE98668.1"/>
    </source>
</evidence>
<protein>
    <submittedName>
        <fullName evidence="2">DoxX family protein</fullName>
    </submittedName>
</protein>
<sequence length="138" mass="14465">MKKDLLPPPLVAWTLRLALATAFLSAVADRFGLWGPPGGKDIAWGAWQPFVDYTGVLLVALPKALIPAAAIMATVAEVVLGLWLLTGWKSRWAALGSTALLLSFAIAMVLSLGVKAPLNYSVFSAMAAAMALATLSES</sequence>
<keyword evidence="3" id="KW-1185">Reference proteome</keyword>
<keyword evidence="1" id="KW-0812">Transmembrane</keyword>
<name>A0A858RQK7_9BACT</name>
<gene>
    <name evidence="2" type="ORF">HHL09_23750</name>
</gene>
<dbReference type="AlphaFoldDB" id="A0A858RQK7"/>
<keyword evidence="1" id="KW-0472">Membrane</keyword>
<feature type="transmembrane region" description="Helical" evidence="1">
    <location>
        <begin position="92"/>
        <end position="112"/>
    </location>
</feature>
<dbReference type="Proteomes" id="UP000501812">
    <property type="component" value="Chromosome"/>
</dbReference>
<keyword evidence="1" id="KW-1133">Transmembrane helix</keyword>
<evidence type="ECO:0000256" key="1">
    <source>
        <dbReference type="SAM" id="Phobius"/>
    </source>
</evidence>
<proteinExistence type="predicted"/>
<reference evidence="2 3" key="1">
    <citation type="submission" date="2020-04" db="EMBL/GenBank/DDBJ databases">
        <title>Luteolibacter sp. G-1-1-1 isolated from soil.</title>
        <authorList>
            <person name="Dahal R.H."/>
        </authorList>
    </citation>
    <scope>NUCLEOTIDE SEQUENCE [LARGE SCALE GENOMIC DNA]</scope>
    <source>
        <strain evidence="2 3">G-1-1-1</strain>
    </source>
</reference>
<feature type="transmembrane region" description="Helical" evidence="1">
    <location>
        <begin position="64"/>
        <end position="85"/>
    </location>
</feature>
<organism evidence="2 3">
    <name type="scientific">Luteolibacter luteus</name>
    <dbReference type="NCBI Taxonomy" id="2728835"/>
    <lineage>
        <taxon>Bacteria</taxon>
        <taxon>Pseudomonadati</taxon>
        <taxon>Verrucomicrobiota</taxon>
        <taxon>Verrucomicrobiia</taxon>
        <taxon>Verrucomicrobiales</taxon>
        <taxon>Verrucomicrobiaceae</taxon>
        <taxon>Luteolibacter</taxon>
    </lineage>
</organism>
<dbReference type="EMBL" id="CP051774">
    <property type="protein sequence ID" value="QJE98668.1"/>
    <property type="molecule type" value="Genomic_DNA"/>
</dbReference>
<evidence type="ECO:0000313" key="3">
    <source>
        <dbReference type="Proteomes" id="UP000501812"/>
    </source>
</evidence>
<accession>A0A858RQK7</accession>
<dbReference type="KEGG" id="luo:HHL09_23750"/>
<dbReference type="RefSeq" id="WP_169457155.1">
    <property type="nucleotide sequence ID" value="NZ_CP051774.1"/>
</dbReference>